<dbReference type="Proteomes" id="UP001390339">
    <property type="component" value="Unassembled WGS sequence"/>
</dbReference>
<dbReference type="Pfam" id="PF12697">
    <property type="entry name" value="Abhydrolase_6"/>
    <property type="match status" value="1"/>
</dbReference>
<dbReference type="InterPro" id="IPR052897">
    <property type="entry name" value="Sec-Metab_Biosynth_Hydrolase"/>
</dbReference>
<dbReference type="PANTHER" id="PTHR37017">
    <property type="entry name" value="AB HYDROLASE-1 DOMAIN-CONTAINING PROTEIN-RELATED"/>
    <property type="match status" value="1"/>
</dbReference>
<sequence length="261" mass="27990">MGAPAVVIIPGASGLPKLYQGVIDAVKERGIENVQALHLLSVGLESGARPGPPPTMYDDAALIAEHVTKLADAGHDVVLVAHSYGGVPTTQSVKGLSKAARQEQGLPGGIVRIGYMTTLIPEQGQPAASLMALFPPENQVPMEVDESGWIYYTDVTRSAQLSFNDFPLEEGKAWASKLVKHSAASFATPLTYAGYKDVPVSYLLCTADLTIPVEIQQKEIDMIERETGKKVDVTSIKSDHVPPISHPQEVIDWIVNLAETK</sequence>
<evidence type="ECO:0000313" key="3">
    <source>
        <dbReference type="Proteomes" id="UP001390339"/>
    </source>
</evidence>
<dbReference type="SUPFAM" id="SSF53474">
    <property type="entry name" value="alpha/beta-Hydrolases"/>
    <property type="match status" value="1"/>
</dbReference>
<evidence type="ECO:0000313" key="2">
    <source>
        <dbReference type="EMBL" id="KAK8859430.1"/>
    </source>
</evidence>
<comment type="caution">
    <text evidence="2">The sequence shown here is derived from an EMBL/GenBank/DDBJ whole genome shotgun (WGS) entry which is preliminary data.</text>
</comment>
<evidence type="ECO:0000259" key="1">
    <source>
        <dbReference type="Pfam" id="PF12697"/>
    </source>
</evidence>
<keyword evidence="2" id="KW-0378">Hydrolase</keyword>
<feature type="domain" description="AB hydrolase-1" evidence="1">
    <location>
        <begin position="6"/>
        <end position="252"/>
    </location>
</feature>
<accession>A0ABR2I9T4</accession>
<dbReference type="GO" id="GO:0016787">
    <property type="term" value="F:hydrolase activity"/>
    <property type="evidence" value="ECO:0007669"/>
    <property type="project" value="UniProtKB-KW"/>
</dbReference>
<protein>
    <submittedName>
        <fullName evidence="2">Alpha/beta hydrolase fold-1</fullName>
    </submittedName>
</protein>
<proteinExistence type="predicted"/>
<reference evidence="2 3" key="1">
    <citation type="journal article" date="2024" name="IMA Fungus">
        <title>Apiospora arundinis, a panoply of carbohydrate-active enzymes and secondary metabolites.</title>
        <authorList>
            <person name="Sorensen T."/>
            <person name="Petersen C."/>
            <person name="Muurmann A.T."/>
            <person name="Christiansen J.V."/>
            <person name="Brundto M.L."/>
            <person name="Overgaard C.K."/>
            <person name="Boysen A.T."/>
            <person name="Wollenberg R.D."/>
            <person name="Larsen T.O."/>
            <person name="Sorensen J.L."/>
            <person name="Nielsen K.L."/>
            <person name="Sondergaard T.E."/>
        </authorList>
    </citation>
    <scope>NUCLEOTIDE SEQUENCE [LARGE SCALE GENOMIC DNA]</scope>
    <source>
        <strain evidence="2 3">AAU 773</strain>
    </source>
</reference>
<dbReference type="Gene3D" id="3.40.50.1820">
    <property type="entry name" value="alpha/beta hydrolase"/>
    <property type="match status" value="1"/>
</dbReference>
<name>A0ABR2I9T4_9PEZI</name>
<organism evidence="2 3">
    <name type="scientific">Apiospora arundinis</name>
    <dbReference type="NCBI Taxonomy" id="335852"/>
    <lineage>
        <taxon>Eukaryota</taxon>
        <taxon>Fungi</taxon>
        <taxon>Dikarya</taxon>
        <taxon>Ascomycota</taxon>
        <taxon>Pezizomycotina</taxon>
        <taxon>Sordariomycetes</taxon>
        <taxon>Xylariomycetidae</taxon>
        <taxon>Amphisphaeriales</taxon>
        <taxon>Apiosporaceae</taxon>
        <taxon>Apiospora</taxon>
    </lineage>
</organism>
<dbReference type="InterPro" id="IPR029058">
    <property type="entry name" value="AB_hydrolase_fold"/>
</dbReference>
<keyword evidence="3" id="KW-1185">Reference proteome</keyword>
<dbReference type="PANTHER" id="PTHR37017:SF11">
    <property type="entry name" value="ESTERASE_LIPASE_THIOESTERASE DOMAIN-CONTAINING PROTEIN"/>
    <property type="match status" value="1"/>
</dbReference>
<gene>
    <name evidence="2" type="ORF">PGQ11_010164</name>
</gene>
<dbReference type="EMBL" id="JAPCWZ010000006">
    <property type="protein sequence ID" value="KAK8859430.1"/>
    <property type="molecule type" value="Genomic_DNA"/>
</dbReference>
<dbReference type="InterPro" id="IPR000073">
    <property type="entry name" value="AB_hydrolase_1"/>
</dbReference>